<dbReference type="EnsemblPlants" id="AET7Gv20719400.2">
    <property type="protein sequence ID" value="AET7Gv20719400.2"/>
    <property type="gene ID" value="AET7Gv20719400"/>
</dbReference>
<dbReference type="AlphaFoldDB" id="A0A453RVM0"/>
<dbReference type="Gramene" id="AET7Gv20719400.2">
    <property type="protein sequence ID" value="AET7Gv20719400.2"/>
    <property type="gene ID" value="AET7Gv20719400"/>
</dbReference>
<evidence type="ECO:0000259" key="1">
    <source>
        <dbReference type="Pfam" id="PF13966"/>
    </source>
</evidence>
<protein>
    <recommendedName>
        <fullName evidence="1">Reverse transcriptase zinc-binding domain-containing protein</fullName>
    </recommendedName>
</protein>
<reference evidence="3" key="2">
    <citation type="journal article" date="2017" name="Nat. Plants">
        <title>The Aegilops tauschii genome reveals multiple impacts of transposons.</title>
        <authorList>
            <person name="Zhao G."/>
            <person name="Zou C."/>
            <person name="Li K."/>
            <person name="Wang K."/>
            <person name="Li T."/>
            <person name="Gao L."/>
            <person name="Zhang X."/>
            <person name="Wang H."/>
            <person name="Yang Z."/>
            <person name="Liu X."/>
            <person name="Jiang W."/>
            <person name="Mao L."/>
            <person name="Kong X."/>
            <person name="Jiao Y."/>
            <person name="Jia J."/>
        </authorList>
    </citation>
    <scope>NUCLEOTIDE SEQUENCE [LARGE SCALE GENOMIC DNA]</scope>
    <source>
        <strain evidence="3">cv. AL8/78</strain>
    </source>
</reference>
<reference evidence="2" key="3">
    <citation type="journal article" date="2017" name="Nature">
        <title>Genome sequence of the progenitor of the wheat D genome Aegilops tauschii.</title>
        <authorList>
            <person name="Luo M.C."/>
            <person name="Gu Y.Q."/>
            <person name="Puiu D."/>
            <person name="Wang H."/>
            <person name="Twardziok S.O."/>
            <person name="Deal K.R."/>
            <person name="Huo N."/>
            <person name="Zhu T."/>
            <person name="Wang L."/>
            <person name="Wang Y."/>
            <person name="McGuire P.E."/>
            <person name="Liu S."/>
            <person name="Long H."/>
            <person name="Ramasamy R.K."/>
            <person name="Rodriguez J.C."/>
            <person name="Van S.L."/>
            <person name="Yuan L."/>
            <person name="Wang Z."/>
            <person name="Xia Z."/>
            <person name="Xiao L."/>
            <person name="Anderson O.D."/>
            <person name="Ouyang S."/>
            <person name="Liang Y."/>
            <person name="Zimin A.V."/>
            <person name="Pertea G."/>
            <person name="Qi P."/>
            <person name="Bennetzen J.L."/>
            <person name="Dai X."/>
            <person name="Dawson M.W."/>
            <person name="Muller H.G."/>
            <person name="Kugler K."/>
            <person name="Rivarola-Duarte L."/>
            <person name="Spannagl M."/>
            <person name="Mayer K.F.X."/>
            <person name="Lu F.H."/>
            <person name="Bevan M.W."/>
            <person name="Leroy P."/>
            <person name="Li P."/>
            <person name="You F.M."/>
            <person name="Sun Q."/>
            <person name="Liu Z."/>
            <person name="Lyons E."/>
            <person name="Wicker T."/>
            <person name="Salzberg S.L."/>
            <person name="Devos K.M."/>
            <person name="Dvorak J."/>
        </authorList>
    </citation>
    <scope>NUCLEOTIDE SEQUENCE [LARGE SCALE GENOMIC DNA]</scope>
    <source>
        <strain evidence="2">cv. AL8/78</strain>
    </source>
</reference>
<reference evidence="3" key="1">
    <citation type="journal article" date="2014" name="Science">
        <title>Ancient hybridizations among the ancestral genomes of bread wheat.</title>
        <authorList>
            <consortium name="International Wheat Genome Sequencing Consortium,"/>
            <person name="Marcussen T."/>
            <person name="Sandve S.R."/>
            <person name="Heier L."/>
            <person name="Spannagl M."/>
            <person name="Pfeifer M."/>
            <person name="Jakobsen K.S."/>
            <person name="Wulff B.B."/>
            <person name="Steuernagel B."/>
            <person name="Mayer K.F."/>
            <person name="Olsen O.A."/>
        </authorList>
    </citation>
    <scope>NUCLEOTIDE SEQUENCE [LARGE SCALE GENOMIC DNA]</scope>
    <source>
        <strain evidence="3">cv. AL8/78</strain>
    </source>
</reference>
<accession>A0A453RVM0</accession>
<proteinExistence type="predicted"/>
<sequence>PRVRFFHWLARLDRCWTADRLARRGLQHPARCPLCNQALETMHHLILGCPFARQI</sequence>
<feature type="domain" description="Reverse transcriptase zinc-binding" evidence="1">
    <location>
        <begin position="1"/>
        <end position="55"/>
    </location>
</feature>
<organism evidence="2 3">
    <name type="scientific">Aegilops tauschii subsp. strangulata</name>
    <name type="common">Goatgrass</name>
    <dbReference type="NCBI Taxonomy" id="200361"/>
    <lineage>
        <taxon>Eukaryota</taxon>
        <taxon>Viridiplantae</taxon>
        <taxon>Streptophyta</taxon>
        <taxon>Embryophyta</taxon>
        <taxon>Tracheophyta</taxon>
        <taxon>Spermatophyta</taxon>
        <taxon>Magnoliopsida</taxon>
        <taxon>Liliopsida</taxon>
        <taxon>Poales</taxon>
        <taxon>Poaceae</taxon>
        <taxon>BOP clade</taxon>
        <taxon>Pooideae</taxon>
        <taxon>Triticodae</taxon>
        <taxon>Triticeae</taxon>
        <taxon>Triticinae</taxon>
        <taxon>Aegilops</taxon>
    </lineage>
</organism>
<evidence type="ECO:0000313" key="2">
    <source>
        <dbReference type="EnsemblPlants" id="AET7Gv20719400.2"/>
    </source>
</evidence>
<name>A0A453RVM0_AEGTS</name>
<reference evidence="2" key="4">
    <citation type="submission" date="2019-03" db="UniProtKB">
        <authorList>
            <consortium name="EnsemblPlants"/>
        </authorList>
    </citation>
    <scope>IDENTIFICATION</scope>
</reference>
<keyword evidence="3" id="KW-1185">Reference proteome</keyword>
<reference evidence="2" key="5">
    <citation type="journal article" date="2021" name="G3 (Bethesda)">
        <title>Aegilops tauschii genome assembly Aet v5.0 features greater sequence contiguity and improved annotation.</title>
        <authorList>
            <person name="Wang L."/>
            <person name="Zhu T."/>
            <person name="Rodriguez J.C."/>
            <person name="Deal K.R."/>
            <person name="Dubcovsky J."/>
            <person name="McGuire P.E."/>
            <person name="Lux T."/>
            <person name="Spannagl M."/>
            <person name="Mayer K.F.X."/>
            <person name="Baldrich P."/>
            <person name="Meyers B.C."/>
            <person name="Huo N."/>
            <person name="Gu Y.Q."/>
            <person name="Zhou H."/>
            <person name="Devos K.M."/>
            <person name="Bennetzen J.L."/>
            <person name="Unver T."/>
            <person name="Budak H."/>
            <person name="Gulick P.J."/>
            <person name="Galiba G."/>
            <person name="Kalapos B."/>
            <person name="Nelson D.R."/>
            <person name="Li P."/>
            <person name="You F.M."/>
            <person name="Luo M.C."/>
            <person name="Dvorak J."/>
        </authorList>
    </citation>
    <scope>NUCLEOTIDE SEQUENCE [LARGE SCALE GENOMIC DNA]</scope>
    <source>
        <strain evidence="2">cv. AL8/78</strain>
    </source>
</reference>
<dbReference type="InterPro" id="IPR026960">
    <property type="entry name" value="RVT-Znf"/>
</dbReference>
<dbReference type="Proteomes" id="UP000015105">
    <property type="component" value="Chromosome 7D"/>
</dbReference>
<dbReference type="Pfam" id="PF13966">
    <property type="entry name" value="zf-RVT"/>
    <property type="match status" value="1"/>
</dbReference>
<evidence type="ECO:0000313" key="3">
    <source>
        <dbReference type="Proteomes" id="UP000015105"/>
    </source>
</evidence>